<dbReference type="AlphaFoldDB" id="A0AAV4C8Y6"/>
<feature type="region of interest" description="Disordered" evidence="1">
    <location>
        <begin position="89"/>
        <end position="111"/>
    </location>
</feature>
<name>A0AAV4C8Y6_9GAST</name>
<dbReference type="InterPro" id="IPR036397">
    <property type="entry name" value="RNaseH_sf"/>
</dbReference>
<dbReference type="Proteomes" id="UP000735302">
    <property type="component" value="Unassembled WGS sequence"/>
</dbReference>
<dbReference type="PANTHER" id="PTHR46060:SF1">
    <property type="entry name" value="MARINER MOS1 TRANSPOSASE-LIKE PROTEIN"/>
    <property type="match status" value="1"/>
</dbReference>
<dbReference type="Gene3D" id="3.30.420.10">
    <property type="entry name" value="Ribonuclease H-like superfamily/Ribonuclease H"/>
    <property type="match status" value="1"/>
</dbReference>
<feature type="transmembrane region" description="Helical" evidence="2">
    <location>
        <begin position="233"/>
        <end position="256"/>
    </location>
</feature>
<feature type="transmembrane region" description="Helical" evidence="2">
    <location>
        <begin position="148"/>
        <end position="167"/>
    </location>
</feature>
<comment type="caution">
    <text evidence="3">The sequence shown here is derived from an EMBL/GenBank/DDBJ whole genome shotgun (WGS) entry which is preliminary data.</text>
</comment>
<gene>
    <name evidence="3" type="ORF">PoB_005446800</name>
</gene>
<keyword evidence="2" id="KW-0472">Membrane</keyword>
<dbReference type="GO" id="GO:0003676">
    <property type="term" value="F:nucleic acid binding"/>
    <property type="evidence" value="ECO:0007669"/>
    <property type="project" value="InterPro"/>
</dbReference>
<accession>A0AAV4C8Y6</accession>
<feature type="region of interest" description="Disordered" evidence="1">
    <location>
        <begin position="344"/>
        <end position="363"/>
    </location>
</feature>
<protein>
    <submittedName>
        <fullName evidence="3">Histone-lysine N-methyltransferase SETMAR</fullName>
    </submittedName>
</protein>
<reference evidence="3 4" key="1">
    <citation type="journal article" date="2021" name="Elife">
        <title>Chloroplast acquisition without the gene transfer in kleptoplastic sea slugs, Plakobranchus ocellatus.</title>
        <authorList>
            <person name="Maeda T."/>
            <person name="Takahashi S."/>
            <person name="Yoshida T."/>
            <person name="Shimamura S."/>
            <person name="Takaki Y."/>
            <person name="Nagai Y."/>
            <person name="Toyoda A."/>
            <person name="Suzuki Y."/>
            <person name="Arimoto A."/>
            <person name="Ishii H."/>
            <person name="Satoh N."/>
            <person name="Nishiyama T."/>
            <person name="Hasebe M."/>
            <person name="Maruyama T."/>
            <person name="Minagawa J."/>
            <person name="Obokata J."/>
            <person name="Shigenobu S."/>
        </authorList>
    </citation>
    <scope>NUCLEOTIDE SEQUENCE [LARGE SCALE GENOMIC DNA]</scope>
</reference>
<dbReference type="PANTHER" id="PTHR46060">
    <property type="entry name" value="MARINER MOS1 TRANSPOSASE-LIKE PROTEIN"/>
    <property type="match status" value="1"/>
</dbReference>
<feature type="compositionally biased region" description="Pro residues" evidence="1">
    <location>
        <begin position="97"/>
        <end position="109"/>
    </location>
</feature>
<evidence type="ECO:0000256" key="1">
    <source>
        <dbReference type="SAM" id="MobiDB-lite"/>
    </source>
</evidence>
<organism evidence="3 4">
    <name type="scientific">Plakobranchus ocellatus</name>
    <dbReference type="NCBI Taxonomy" id="259542"/>
    <lineage>
        <taxon>Eukaryota</taxon>
        <taxon>Metazoa</taxon>
        <taxon>Spiralia</taxon>
        <taxon>Lophotrochozoa</taxon>
        <taxon>Mollusca</taxon>
        <taxon>Gastropoda</taxon>
        <taxon>Heterobranchia</taxon>
        <taxon>Euthyneura</taxon>
        <taxon>Panpulmonata</taxon>
        <taxon>Sacoglossa</taxon>
        <taxon>Placobranchoidea</taxon>
        <taxon>Plakobranchidae</taxon>
        <taxon>Plakobranchus</taxon>
    </lineage>
</organism>
<keyword evidence="4" id="KW-1185">Reference proteome</keyword>
<evidence type="ECO:0000256" key="2">
    <source>
        <dbReference type="SAM" id="Phobius"/>
    </source>
</evidence>
<feature type="transmembrane region" description="Helical" evidence="2">
    <location>
        <begin position="312"/>
        <end position="334"/>
    </location>
</feature>
<dbReference type="InterPro" id="IPR052709">
    <property type="entry name" value="Transposase-MT_Hybrid"/>
</dbReference>
<keyword evidence="2" id="KW-1133">Transmembrane helix</keyword>
<proteinExistence type="predicted"/>
<evidence type="ECO:0000313" key="3">
    <source>
        <dbReference type="EMBL" id="GFO27963.1"/>
    </source>
</evidence>
<keyword evidence="2" id="KW-0812">Transmembrane</keyword>
<sequence length="363" mass="40648">MVVDSGSDRADFPGDEQAIRRKRRELLRRGVVLQHDNATPHSANLTQQWLQRYGWEILPHPAHSPDLPPSDFHLFGPLKRHLGEWLSRQKMTSSPLQPSPPVQPLPPSSPQKNLAFHSEELRYYESFHSDSSVYDMNELPYMSQSRTLLLVICVIMFFGAACVYMPLGYIQLRQSNSFHTGGVGDSKIVYFPCSSKLFGLHQTGHWAQNVSAEFKLSYGDCSRNSIRKGGVLMLVYAFFFTICLGLTIACTALITLGYQNTCQHLRGLLLSPDIACGKLNSRHVRFKDDDEGVIVKDIDKSVQLAKVASGGLVAMSALQIIITLSTFGMIWYYFHYLAVHLTSSDQSRGSPAGFLDDDDDDVD</sequence>
<evidence type="ECO:0000313" key="4">
    <source>
        <dbReference type="Proteomes" id="UP000735302"/>
    </source>
</evidence>
<dbReference type="EMBL" id="BLXT01005980">
    <property type="protein sequence ID" value="GFO27963.1"/>
    <property type="molecule type" value="Genomic_DNA"/>
</dbReference>